<feature type="compositionally biased region" description="Basic and acidic residues" evidence="1">
    <location>
        <begin position="41"/>
        <end position="50"/>
    </location>
</feature>
<feature type="region of interest" description="Disordered" evidence="1">
    <location>
        <begin position="31"/>
        <end position="53"/>
    </location>
</feature>
<evidence type="ECO:0000313" key="3">
    <source>
        <dbReference type="Proteomes" id="UP001177023"/>
    </source>
</evidence>
<comment type="caution">
    <text evidence="2">The sequence shown here is derived from an EMBL/GenBank/DDBJ whole genome shotgun (WGS) entry which is preliminary data.</text>
</comment>
<dbReference type="Proteomes" id="UP001177023">
    <property type="component" value="Unassembled WGS sequence"/>
</dbReference>
<feature type="compositionally biased region" description="Low complexity" evidence="1">
    <location>
        <begin position="126"/>
        <end position="153"/>
    </location>
</feature>
<gene>
    <name evidence="2" type="ORF">MSPICULIGERA_LOCUS7257</name>
</gene>
<keyword evidence="3" id="KW-1185">Reference proteome</keyword>
<feature type="region of interest" description="Disordered" evidence="1">
    <location>
        <begin position="122"/>
        <end position="230"/>
    </location>
</feature>
<dbReference type="EMBL" id="CATQJA010001814">
    <property type="protein sequence ID" value="CAJ0568743.1"/>
    <property type="molecule type" value="Genomic_DNA"/>
</dbReference>
<evidence type="ECO:0000313" key="2">
    <source>
        <dbReference type="EMBL" id="CAJ0568743.1"/>
    </source>
</evidence>
<feature type="non-terminal residue" evidence="2">
    <location>
        <position position="1"/>
    </location>
</feature>
<dbReference type="AlphaFoldDB" id="A0AA36CHR5"/>
<name>A0AA36CHR5_9BILA</name>
<reference evidence="2" key="1">
    <citation type="submission" date="2023-06" db="EMBL/GenBank/DDBJ databases">
        <authorList>
            <person name="Delattre M."/>
        </authorList>
    </citation>
    <scope>NUCLEOTIDE SEQUENCE</scope>
    <source>
        <strain evidence="2">AF72</strain>
    </source>
</reference>
<protein>
    <submittedName>
        <fullName evidence="2">Uncharacterized protein</fullName>
    </submittedName>
</protein>
<proteinExistence type="predicted"/>
<accession>A0AA36CHR5</accession>
<feature type="compositionally biased region" description="Polar residues" evidence="1">
    <location>
        <begin position="163"/>
        <end position="174"/>
    </location>
</feature>
<evidence type="ECO:0000256" key="1">
    <source>
        <dbReference type="SAM" id="MobiDB-lite"/>
    </source>
</evidence>
<sequence>MIWLMEVWGCIPLLLILTLPLCFKRITSTKSKSSKSSGSRKAGDASDPSHKAFKPIPVKLIDTKKSPKKCCKTAREQRTHCSFHLNVEQRDETDLEEVEGDNPLARKAECQSGMLWIAKSRVKTGPTQATTEPQQQQQQQQQQNNKTHQPQQPLSGTRLRWPLNNTTAANNEYGKTQKKTQPIAINGGDDEMMKTQSLEKIVAPETSSPQLDTACDHSSGYLSLLSPSRN</sequence>
<feature type="compositionally biased region" description="Low complexity" evidence="1">
    <location>
        <begin position="31"/>
        <end position="40"/>
    </location>
</feature>
<organism evidence="2 3">
    <name type="scientific">Mesorhabditis spiculigera</name>
    <dbReference type="NCBI Taxonomy" id="96644"/>
    <lineage>
        <taxon>Eukaryota</taxon>
        <taxon>Metazoa</taxon>
        <taxon>Ecdysozoa</taxon>
        <taxon>Nematoda</taxon>
        <taxon>Chromadorea</taxon>
        <taxon>Rhabditida</taxon>
        <taxon>Rhabditina</taxon>
        <taxon>Rhabditomorpha</taxon>
        <taxon>Rhabditoidea</taxon>
        <taxon>Rhabditidae</taxon>
        <taxon>Mesorhabditinae</taxon>
        <taxon>Mesorhabditis</taxon>
    </lineage>
</organism>